<evidence type="ECO:0000313" key="2">
    <source>
        <dbReference type="Proteomes" id="UP000034832"/>
    </source>
</evidence>
<organism evidence="1 2">
    <name type="scientific">Afipia massiliensis</name>
    <dbReference type="NCBI Taxonomy" id="211460"/>
    <lineage>
        <taxon>Bacteria</taxon>
        <taxon>Pseudomonadati</taxon>
        <taxon>Pseudomonadota</taxon>
        <taxon>Alphaproteobacteria</taxon>
        <taxon>Hyphomicrobiales</taxon>
        <taxon>Nitrobacteraceae</taxon>
        <taxon>Afipia</taxon>
    </lineage>
</organism>
<keyword evidence="2" id="KW-1185">Reference proteome</keyword>
<reference evidence="1" key="1">
    <citation type="submission" date="2019-04" db="EMBL/GenBank/DDBJ databases">
        <title>Whole genome sequencing of cave bacteria.</title>
        <authorList>
            <person name="Gan H.M."/>
            <person name="Barton H."/>
            <person name="Savka M.A."/>
        </authorList>
    </citation>
    <scope>NUCLEOTIDE SEQUENCE [LARGE SCALE GENOMIC DNA]</scope>
    <source>
        <strain evidence="1">LC387</strain>
    </source>
</reference>
<protein>
    <submittedName>
        <fullName evidence="1">Uncharacterized protein</fullName>
    </submittedName>
</protein>
<dbReference type="Proteomes" id="UP000034832">
    <property type="component" value="Unassembled WGS sequence"/>
</dbReference>
<dbReference type="AlphaFoldDB" id="A0A4U6BSS7"/>
<accession>A0A4U6BSS7</accession>
<proteinExistence type="predicted"/>
<dbReference type="EMBL" id="LBIA02000001">
    <property type="protein sequence ID" value="TKT73700.1"/>
    <property type="molecule type" value="Genomic_DNA"/>
</dbReference>
<sequence length="81" mass="8589">MTPQESVLDAVLRARGILAEYIEPGPRDCAQTLSRLFVIFDDEKLTTAINILSLETVGATMASADAAKPPPTSPPCSRTTG</sequence>
<comment type="caution">
    <text evidence="1">The sequence shown here is derived from an EMBL/GenBank/DDBJ whole genome shotgun (WGS) entry which is preliminary data.</text>
</comment>
<evidence type="ECO:0000313" key="1">
    <source>
        <dbReference type="EMBL" id="TKT73700.1"/>
    </source>
</evidence>
<name>A0A4U6BSS7_9BRAD</name>
<dbReference type="OrthoDB" id="8130017at2"/>
<gene>
    <name evidence="1" type="ORF">YH63_020995</name>
</gene>